<keyword evidence="3" id="KW-0176">Collagen</keyword>
<dbReference type="AlphaFoldDB" id="A0A2G9TG41"/>
<dbReference type="Proteomes" id="UP000230423">
    <property type="component" value="Unassembled WGS sequence"/>
</dbReference>
<dbReference type="GO" id="GO:0005581">
    <property type="term" value="C:collagen trimer"/>
    <property type="evidence" value="ECO:0007669"/>
    <property type="project" value="UniProtKB-KW"/>
</dbReference>
<feature type="compositionally biased region" description="Pro residues" evidence="2">
    <location>
        <begin position="38"/>
        <end position="49"/>
    </location>
</feature>
<reference evidence="3 4" key="1">
    <citation type="submission" date="2015-09" db="EMBL/GenBank/DDBJ databases">
        <title>Draft genome of the parasitic nematode Teladorsagia circumcincta isolate WARC Sus (inbred).</title>
        <authorList>
            <person name="Mitreva M."/>
        </authorList>
    </citation>
    <scope>NUCLEOTIDE SEQUENCE [LARGE SCALE GENOMIC DNA]</scope>
    <source>
        <strain evidence="3 4">S</strain>
    </source>
</reference>
<protein>
    <submittedName>
        <fullName evidence="3">Collagen triple helix repeat protein</fullName>
    </submittedName>
</protein>
<evidence type="ECO:0000313" key="3">
    <source>
        <dbReference type="EMBL" id="PIO56502.1"/>
    </source>
</evidence>
<keyword evidence="1" id="KW-0677">Repeat</keyword>
<keyword evidence="4" id="KW-1185">Reference proteome</keyword>
<feature type="compositionally biased region" description="Polar residues" evidence="2">
    <location>
        <begin position="1"/>
        <end position="17"/>
    </location>
</feature>
<proteinExistence type="predicted"/>
<dbReference type="PANTHER" id="PTHR24637:SF377">
    <property type="entry name" value="COLLAGEN TYPE IX ALPHA 1 CHAIN"/>
    <property type="match status" value="1"/>
</dbReference>
<sequence>MSAQFQGTGETAWQTMRKTVENRPKRQDSYAQRNEPTECPPGPPGPPGAPGSNGEDGQDGVPGQHGVSEQGYSEGGGACITCPQGAPGPMGDDGPPGPPGNDGQPGDDGASNNELIPGPPGPPGEPGASGRPGSAGLDGEPGAPGQRITNAAGPQGPPGPPGEPGSVGEDNFEQPPNAGPPGPPGPPGKDGMPGEPGEPGLQGSSGGPGNDAAYCPCPPRTDSHNEYPPAPLPDRYSAKAASESNTGSYSAGRAGSGSNVKPETSGPPPAQGYTMRTKITQSSAVVDHSVFPAQQAPPTYNQEIHPPAIPSMSEPVS</sequence>
<accession>A0A2G9TG41</accession>
<evidence type="ECO:0000256" key="2">
    <source>
        <dbReference type="SAM" id="MobiDB-lite"/>
    </source>
</evidence>
<feature type="compositionally biased region" description="Basic and acidic residues" evidence="2">
    <location>
        <begin position="18"/>
        <end position="28"/>
    </location>
</feature>
<evidence type="ECO:0000313" key="4">
    <source>
        <dbReference type="Proteomes" id="UP000230423"/>
    </source>
</evidence>
<feature type="compositionally biased region" description="Low complexity" evidence="2">
    <location>
        <begin position="247"/>
        <end position="258"/>
    </location>
</feature>
<feature type="compositionally biased region" description="Low complexity" evidence="2">
    <location>
        <begin position="126"/>
        <end position="135"/>
    </location>
</feature>
<dbReference type="EMBL" id="KZ375782">
    <property type="protein sequence ID" value="PIO56502.1"/>
    <property type="molecule type" value="Genomic_DNA"/>
</dbReference>
<dbReference type="PANTHER" id="PTHR24637">
    <property type="entry name" value="COLLAGEN"/>
    <property type="match status" value="1"/>
</dbReference>
<evidence type="ECO:0000256" key="1">
    <source>
        <dbReference type="ARBA" id="ARBA00022737"/>
    </source>
</evidence>
<feature type="non-terminal residue" evidence="3">
    <location>
        <position position="317"/>
    </location>
</feature>
<feature type="compositionally biased region" description="Low complexity" evidence="2">
    <location>
        <begin position="189"/>
        <end position="202"/>
    </location>
</feature>
<name>A0A2G9TG41_TELCI</name>
<gene>
    <name evidence="3" type="ORF">TELCIR_22098</name>
</gene>
<feature type="compositionally biased region" description="Low complexity" evidence="2">
    <location>
        <begin position="83"/>
        <end position="93"/>
    </location>
</feature>
<feature type="region of interest" description="Disordered" evidence="2">
    <location>
        <begin position="1"/>
        <end position="317"/>
    </location>
</feature>
<organism evidence="3 4">
    <name type="scientific">Teladorsagia circumcincta</name>
    <name type="common">Brown stomach worm</name>
    <name type="synonym">Ostertagia circumcincta</name>
    <dbReference type="NCBI Taxonomy" id="45464"/>
    <lineage>
        <taxon>Eukaryota</taxon>
        <taxon>Metazoa</taxon>
        <taxon>Ecdysozoa</taxon>
        <taxon>Nematoda</taxon>
        <taxon>Chromadorea</taxon>
        <taxon>Rhabditida</taxon>
        <taxon>Rhabditina</taxon>
        <taxon>Rhabditomorpha</taxon>
        <taxon>Strongyloidea</taxon>
        <taxon>Trichostrongylidae</taxon>
        <taxon>Teladorsagia</taxon>
    </lineage>
</organism>
<feature type="compositionally biased region" description="Pro residues" evidence="2">
    <location>
        <begin position="177"/>
        <end position="187"/>
    </location>
</feature>